<dbReference type="InterPro" id="IPR003439">
    <property type="entry name" value="ABC_transporter-like_ATP-bd"/>
</dbReference>
<dbReference type="InterPro" id="IPR003593">
    <property type="entry name" value="AAA+_ATPase"/>
</dbReference>
<keyword evidence="3 5" id="KW-0067">ATP-binding</keyword>
<dbReference type="InterPro" id="IPR017871">
    <property type="entry name" value="ABC_transporter-like_CS"/>
</dbReference>
<reference evidence="5 6" key="1">
    <citation type="submission" date="2018-03" db="EMBL/GenBank/DDBJ databases">
        <title>Genomic Encyclopedia of Archaeal and Bacterial Type Strains, Phase II (KMG-II): from individual species to whole genera.</title>
        <authorList>
            <person name="Goeker M."/>
        </authorList>
    </citation>
    <scope>NUCLEOTIDE SEQUENCE [LARGE SCALE GENOMIC DNA]</scope>
    <source>
        <strain evidence="5 6">DSM 100065</strain>
    </source>
</reference>
<dbReference type="PROSITE" id="PS50893">
    <property type="entry name" value="ABC_TRANSPORTER_2"/>
    <property type="match status" value="1"/>
</dbReference>
<evidence type="ECO:0000313" key="6">
    <source>
        <dbReference type="Proteomes" id="UP000237752"/>
    </source>
</evidence>
<dbReference type="InterPro" id="IPR027417">
    <property type="entry name" value="P-loop_NTPase"/>
</dbReference>
<sequence length="264" mass="28892">MSVSIEIDGVSKTYDRPGAPPVKALTHTDLTLNEGEFFSLVGPSGCGKSTILNMVAGLLDSTSGSLRIAGSPVTGPNPSTGIVFQKATLLRWLTVYENVLLPAKVANAISTSTRDMADHLLQLTGLSDFKDRYPSELSGGMQQRAAIVRALVNNPTVLLMDEPFSALDEFTRETLNDELLRLWTERPKTVLFITHNITEAVYLSDRIGVMNTKPGRLKEIVEVKLARPRSPELRTDAAFYDIVRRVRGLIGPMHEETESRVGAA</sequence>
<dbReference type="CDD" id="cd03293">
    <property type="entry name" value="ABC_NrtD_SsuB_transporters"/>
    <property type="match status" value="1"/>
</dbReference>
<dbReference type="Gene3D" id="3.40.50.300">
    <property type="entry name" value="P-loop containing nucleotide triphosphate hydrolases"/>
    <property type="match status" value="1"/>
</dbReference>
<evidence type="ECO:0000256" key="1">
    <source>
        <dbReference type="ARBA" id="ARBA00022448"/>
    </source>
</evidence>
<organism evidence="5 6">
    <name type="scientific">Antricoccus suffuscus</name>
    <dbReference type="NCBI Taxonomy" id="1629062"/>
    <lineage>
        <taxon>Bacteria</taxon>
        <taxon>Bacillati</taxon>
        <taxon>Actinomycetota</taxon>
        <taxon>Actinomycetes</taxon>
        <taxon>Geodermatophilales</taxon>
        <taxon>Antricoccaceae</taxon>
        <taxon>Antricoccus</taxon>
    </lineage>
</organism>
<protein>
    <submittedName>
        <fullName evidence="5">NitT/TauT family transport system ATP-binding protein</fullName>
    </submittedName>
</protein>
<dbReference type="SUPFAM" id="SSF52540">
    <property type="entry name" value="P-loop containing nucleoside triphosphate hydrolases"/>
    <property type="match status" value="1"/>
</dbReference>
<dbReference type="PANTHER" id="PTHR42788">
    <property type="entry name" value="TAURINE IMPORT ATP-BINDING PROTEIN-RELATED"/>
    <property type="match status" value="1"/>
</dbReference>
<dbReference type="GO" id="GO:0016887">
    <property type="term" value="F:ATP hydrolysis activity"/>
    <property type="evidence" value="ECO:0007669"/>
    <property type="project" value="InterPro"/>
</dbReference>
<keyword evidence="2" id="KW-0547">Nucleotide-binding</keyword>
<dbReference type="OrthoDB" id="4310860at2"/>
<evidence type="ECO:0000256" key="2">
    <source>
        <dbReference type="ARBA" id="ARBA00022741"/>
    </source>
</evidence>
<dbReference type="Pfam" id="PF00005">
    <property type="entry name" value="ABC_tran"/>
    <property type="match status" value="1"/>
</dbReference>
<dbReference type="SMART" id="SM00382">
    <property type="entry name" value="AAA"/>
    <property type="match status" value="1"/>
</dbReference>
<evidence type="ECO:0000313" key="5">
    <source>
        <dbReference type="EMBL" id="PRZ40857.1"/>
    </source>
</evidence>
<dbReference type="InterPro" id="IPR050166">
    <property type="entry name" value="ABC_transporter_ATP-bind"/>
</dbReference>
<dbReference type="PROSITE" id="PS00211">
    <property type="entry name" value="ABC_TRANSPORTER_1"/>
    <property type="match status" value="1"/>
</dbReference>
<dbReference type="AlphaFoldDB" id="A0A2T0ZX89"/>
<evidence type="ECO:0000259" key="4">
    <source>
        <dbReference type="PROSITE" id="PS50893"/>
    </source>
</evidence>
<keyword evidence="6" id="KW-1185">Reference proteome</keyword>
<name>A0A2T0ZX89_9ACTN</name>
<dbReference type="Proteomes" id="UP000237752">
    <property type="component" value="Unassembled WGS sequence"/>
</dbReference>
<proteinExistence type="predicted"/>
<evidence type="ECO:0000256" key="3">
    <source>
        <dbReference type="ARBA" id="ARBA00022840"/>
    </source>
</evidence>
<accession>A0A2T0ZX89</accession>
<keyword evidence="1" id="KW-0813">Transport</keyword>
<gene>
    <name evidence="5" type="ORF">CLV47_11322</name>
</gene>
<dbReference type="EMBL" id="PVUE01000013">
    <property type="protein sequence ID" value="PRZ40857.1"/>
    <property type="molecule type" value="Genomic_DNA"/>
</dbReference>
<dbReference type="GO" id="GO:0005524">
    <property type="term" value="F:ATP binding"/>
    <property type="evidence" value="ECO:0007669"/>
    <property type="project" value="UniProtKB-KW"/>
</dbReference>
<dbReference type="RefSeq" id="WP_106349796.1">
    <property type="nucleotide sequence ID" value="NZ_PVUE01000013.1"/>
</dbReference>
<comment type="caution">
    <text evidence="5">The sequence shown here is derived from an EMBL/GenBank/DDBJ whole genome shotgun (WGS) entry which is preliminary data.</text>
</comment>
<feature type="domain" description="ABC transporter" evidence="4">
    <location>
        <begin position="5"/>
        <end position="237"/>
    </location>
</feature>
<dbReference type="PANTHER" id="PTHR42788:SF13">
    <property type="entry name" value="ALIPHATIC SULFONATES IMPORT ATP-BINDING PROTEIN SSUB"/>
    <property type="match status" value="1"/>
</dbReference>